<feature type="domain" description="Right handed beta helix" evidence="6">
    <location>
        <begin position="107"/>
        <end position="238"/>
    </location>
</feature>
<feature type="chain" id="PRO_5004893567" evidence="5">
    <location>
        <begin position="26"/>
        <end position="417"/>
    </location>
</feature>
<dbReference type="Proteomes" id="UP000019277">
    <property type="component" value="Unassembled WGS sequence"/>
</dbReference>
<dbReference type="OrthoDB" id="3565729at2"/>
<proteinExistence type="predicted"/>
<feature type="compositionally biased region" description="Low complexity" evidence="4">
    <location>
        <begin position="397"/>
        <end position="417"/>
    </location>
</feature>
<dbReference type="InterPro" id="IPR011050">
    <property type="entry name" value="Pectin_lyase_fold/virulence"/>
</dbReference>
<feature type="signal peptide" evidence="5">
    <location>
        <begin position="1"/>
        <end position="25"/>
    </location>
</feature>
<dbReference type="SMART" id="SM00710">
    <property type="entry name" value="PbH1"/>
    <property type="match status" value="6"/>
</dbReference>
<keyword evidence="3 5" id="KW-0732">Signal</keyword>
<evidence type="ECO:0000256" key="3">
    <source>
        <dbReference type="ARBA" id="ARBA00022729"/>
    </source>
</evidence>
<gene>
    <name evidence="7" type="ORF">UO65_2877</name>
</gene>
<dbReference type="STRING" id="909613.UO65_2877"/>
<evidence type="ECO:0000313" key="7">
    <source>
        <dbReference type="EMBL" id="EWC61818.1"/>
    </source>
</evidence>
<comment type="subcellular location">
    <subcellularLocation>
        <location evidence="1">Secreted</location>
    </subcellularLocation>
</comment>
<name>W7IN44_9PSEU</name>
<accession>W7IN44</accession>
<dbReference type="RefSeq" id="WP_035282673.1">
    <property type="nucleotide sequence ID" value="NZ_AYXG01000101.1"/>
</dbReference>
<dbReference type="InterPro" id="IPR006626">
    <property type="entry name" value="PbH1"/>
</dbReference>
<organism evidence="7 8">
    <name type="scientific">Actinokineospora spheciospongiae</name>
    <dbReference type="NCBI Taxonomy" id="909613"/>
    <lineage>
        <taxon>Bacteria</taxon>
        <taxon>Bacillati</taxon>
        <taxon>Actinomycetota</taxon>
        <taxon>Actinomycetes</taxon>
        <taxon>Pseudonocardiales</taxon>
        <taxon>Pseudonocardiaceae</taxon>
        <taxon>Actinokineospora</taxon>
    </lineage>
</organism>
<dbReference type="PATRIC" id="fig|909613.9.peg.2877"/>
<keyword evidence="2" id="KW-0964">Secreted</keyword>
<feature type="region of interest" description="Disordered" evidence="4">
    <location>
        <begin position="385"/>
        <end position="417"/>
    </location>
</feature>
<evidence type="ECO:0000256" key="4">
    <source>
        <dbReference type="SAM" id="MobiDB-lite"/>
    </source>
</evidence>
<dbReference type="PANTHER" id="PTHR40088:SF2">
    <property type="entry name" value="SECRETED SUGAR HYDROLASE"/>
    <property type="match status" value="1"/>
</dbReference>
<dbReference type="Pfam" id="PF13229">
    <property type="entry name" value="Beta_helix"/>
    <property type="match status" value="1"/>
</dbReference>
<dbReference type="InterPro" id="IPR059226">
    <property type="entry name" value="Choice_anch_Q_dom"/>
</dbReference>
<evidence type="ECO:0000256" key="5">
    <source>
        <dbReference type="SAM" id="SignalP"/>
    </source>
</evidence>
<evidence type="ECO:0000256" key="1">
    <source>
        <dbReference type="ARBA" id="ARBA00004613"/>
    </source>
</evidence>
<sequence>MMLERACALALVAVVVLPGTGSATAAAGRVLAVGPGARYATPQAAADVVRPGDTVAIAAGTYPGGLTIRTDGTPRRPITFTGVGGPAVITGAGGPDGLLAVGNHSWQRFLNLAVSGSRGFGAHANGGHDLEFGGFTVDGSRDGGLVLVGTSRVSVHSCDIHGTNARGTSADHEALSIASGSRDVEVRHCRVHDNGEEGIDVKYTDHARVKIHDNVVTDNRGPNIYVDSATSVDVYNNVVSGAENSTKAGIALAVEDYSTTRRLAEVRVFNNVSTGNAQAGLSLWVESTGTMSDVQIVNNTFAGNRLGAVVIDADRFRGHNVLRNNIFAEGPVDTGPFISDHNMTGDPGFADPAGGDFHLTAGSPAVDAGSPRLAPAFDLDGTPRPAGAGHDVGAYELGGTTTRPGLGLRRPGCAGRS</sequence>
<protein>
    <submittedName>
        <fullName evidence="7">PKD domain containing protein</fullName>
    </submittedName>
</protein>
<dbReference type="PANTHER" id="PTHR40088">
    <property type="entry name" value="PECTATE LYASE (EUROFUNG)"/>
    <property type="match status" value="1"/>
</dbReference>
<dbReference type="GO" id="GO:0016837">
    <property type="term" value="F:carbon-oxygen lyase activity, acting on polysaccharides"/>
    <property type="evidence" value="ECO:0007669"/>
    <property type="project" value="TreeGrafter"/>
</dbReference>
<dbReference type="InterPro" id="IPR039448">
    <property type="entry name" value="Beta_helix"/>
</dbReference>
<comment type="caution">
    <text evidence="7">The sequence shown here is derived from an EMBL/GenBank/DDBJ whole genome shotgun (WGS) entry which is preliminary data.</text>
</comment>
<evidence type="ECO:0000256" key="2">
    <source>
        <dbReference type="ARBA" id="ARBA00022525"/>
    </source>
</evidence>
<evidence type="ECO:0000259" key="6">
    <source>
        <dbReference type="Pfam" id="PF13229"/>
    </source>
</evidence>
<dbReference type="InterPro" id="IPR052052">
    <property type="entry name" value="Polysaccharide_Lyase_9"/>
</dbReference>
<dbReference type="AlphaFoldDB" id="W7IN44"/>
<dbReference type="SUPFAM" id="SSF51126">
    <property type="entry name" value="Pectin lyase-like"/>
    <property type="match status" value="1"/>
</dbReference>
<dbReference type="InterPro" id="IPR012334">
    <property type="entry name" value="Pectin_lyas_fold"/>
</dbReference>
<keyword evidence="8" id="KW-1185">Reference proteome</keyword>
<dbReference type="GO" id="GO:0005576">
    <property type="term" value="C:extracellular region"/>
    <property type="evidence" value="ECO:0007669"/>
    <property type="project" value="UniProtKB-SubCell"/>
</dbReference>
<evidence type="ECO:0000313" key="8">
    <source>
        <dbReference type="Proteomes" id="UP000019277"/>
    </source>
</evidence>
<dbReference type="NCBIfam" id="NF041518">
    <property type="entry name" value="choice_anch_Q"/>
    <property type="match status" value="1"/>
</dbReference>
<dbReference type="Gene3D" id="2.160.20.10">
    <property type="entry name" value="Single-stranded right-handed beta-helix, Pectin lyase-like"/>
    <property type="match status" value="1"/>
</dbReference>
<dbReference type="eggNOG" id="COG3420">
    <property type="taxonomic scope" value="Bacteria"/>
</dbReference>
<reference evidence="7 8" key="1">
    <citation type="journal article" date="2014" name="Genome Announc.">
        <title>Draft Genome Sequence of the Antitrypanosomally Active Sponge-Associated Bacterium Actinokineospora sp. Strain EG49.</title>
        <authorList>
            <person name="Harjes J."/>
            <person name="Ryu T."/>
            <person name="Abdelmohsen U.R."/>
            <person name="Moitinho-Silva L."/>
            <person name="Horn H."/>
            <person name="Ravasi T."/>
            <person name="Hentschel U."/>
        </authorList>
    </citation>
    <scope>NUCLEOTIDE SEQUENCE [LARGE SCALE GENOMIC DNA]</scope>
    <source>
        <strain evidence="7 8">EG49</strain>
    </source>
</reference>
<dbReference type="EMBL" id="AYXG01000101">
    <property type="protein sequence ID" value="EWC61818.1"/>
    <property type="molecule type" value="Genomic_DNA"/>
</dbReference>